<dbReference type="GO" id="GO:0046872">
    <property type="term" value="F:metal ion binding"/>
    <property type="evidence" value="ECO:0007669"/>
    <property type="project" value="UniProtKB-KW"/>
</dbReference>
<dbReference type="RefSeq" id="WP_114339179.1">
    <property type="nucleotide sequence ID" value="NZ_QPID01000009.1"/>
</dbReference>
<dbReference type="InterPro" id="IPR048328">
    <property type="entry name" value="Dyp_perox_C"/>
</dbReference>
<dbReference type="Pfam" id="PF20628">
    <property type="entry name" value="Dyp_perox_C"/>
    <property type="match status" value="1"/>
</dbReference>
<dbReference type="InterPro" id="IPR006314">
    <property type="entry name" value="Dyp_peroxidase"/>
</dbReference>
<proteinExistence type="predicted"/>
<evidence type="ECO:0000256" key="2">
    <source>
        <dbReference type="ARBA" id="ARBA00022559"/>
    </source>
</evidence>
<dbReference type="SUPFAM" id="SSF54909">
    <property type="entry name" value="Dimeric alpha+beta barrel"/>
    <property type="match status" value="1"/>
</dbReference>
<dbReference type="PROSITE" id="PS51404">
    <property type="entry name" value="DYP_PEROXIDASE"/>
    <property type="match status" value="1"/>
</dbReference>
<dbReference type="PANTHER" id="PTHR30521:SF0">
    <property type="entry name" value="DYP-TYPE PEROXIDASE FAMILY PROTEIN"/>
    <property type="match status" value="1"/>
</dbReference>
<keyword evidence="2 7" id="KW-0575">Peroxidase</keyword>
<dbReference type="Proteomes" id="UP000252558">
    <property type="component" value="Unassembled WGS sequence"/>
</dbReference>
<comment type="caution">
    <text evidence="7">The sequence shown here is derived from an EMBL/GenBank/DDBJ whole genome shotgun (WGS) entry which is preliminary data.</text>
</comment>
<evidence type="ECO:0000259" key="6">
    <source>
        <dbReference type="Pfam" id="PF20628"/>
    </source>
</evidence>
<protein>
    <submittedName>
        <fullName evidence="7">Dyp-type peroxidase</fullName>
    </submittedName>
</protein>
<dbReference type="AlphaFoldDB" id="A0A368N8X6"/>
<dbReference type="OrthoDB" id="3251355at2"/>
<evidence type="ECO:0000256" key="5">
    <source>
        <dbReference type="ARBA" id="ARBA00023004"/>
    </source>
</evidence>
<keyword evidence="5" id="KW-0408">Iron</keyword>
<dbReference type="PANTHER" id="PTHR30521">
    <property type="entry name" value="DEFERROCHELATASE/PEROXIDASE"/>
    <property type="match status" value="1"/>
</dbReference>
<comment type="cofactor">
    <cofactor evidence="1">
        <name>heme b</name>
        <dbReference type="ChEBI" id="CHEBI:60344"/>
    </cofactor>
</comment>
<evidence type="ECO:0000313" key="7">
    <source>
        <dbReference type="EMBL" id="RCU45729.1"/>
    </source>
</evidence>
<evidence type="ECO:0000256" key="1">
    <source>
        <dbReference type="ARBA" id="ARBA00001970"/>
    </source>
</evidence>
<dbReference type="NCBIfam" id="TIGR01413">
    <property type="entry name" value="Dyp_perox_fam"/>
    <property type="match status" value="1"/>
</dbReference>
<dbReference type="InterPro" id="IPR011008">
    <property type="entry name" value="Dimeric_a/b-barrel"/>
</dbReference>
<evidence type="ECO:0000313" key="8">
    <source>
        <dbReference type="Proteomes" id="UP000252558"/>
    </source>
</evidence>
<sequence>MTVSSLAQAGILAAVPAAGCYLTFSLRSTETLCTDLQALAASADGEACVVGIGLATLNALNVTVDGMKEVAALTGVGVSSPATPAALWCWLRGDERGELLHRAREIETMLAGSFELQQKIDGFKHKEGRDLTGYEDGTENPEGEAAVAATLLASEQPGLAGSSFVTAQLWRHNWREFDQMTQGAKDDCIGRRQSDNVEFSEAPPSAHVKRTAQESFTPEAFMSRRSMPWSDPHGSGLMFVCFANSFYPFEAQMKRMLGLEDGIVDGLFNFSQPQGTAYFWCPPKSNQGGLDLTALAL</sequence>
<evidence type="ECO:0000256" key="4">
    <source>
        <dbReference type="ARBA" id="ARBA00023002"/>
    </source>
</evidence>
<organism evidence="7 8">
    <name type="scientific">Corallincola holothuriorum</name>
    <dbReference type="NCBI Taxonomy" id="2282215"/>
    <lineage>
        <taxon>Bacteria</taxon>
        <taxon>Pseudomonadati</taxon>
        <taxon>Pseudomonadota</taxon>
        <taxon>Gammaproteobacteria</taxon>
        <taxon>Alteromonadales</taxon>
        <taxon>Psychromonadaceae</taxon>
        <taxon>Corallincola</taxon>
    </lineage>
</organism>
<accession>A0A368N8X6</accession>
<gene>
    <name evidence="7" type="ORF">DU002_14825</name>
</gene>
<dbReference type="GO" id="GO:0005829">
    <property type="term" value="C:cytosol"/>
    <property type="evidence" value="ECO:0007669"/>
    <property type="project" value="TreeGrafter"/>
</dbReference>
<keyword evidence="8" id="KW-1185">Reference proteome</keyword>
<feature type="domain" description="Dyp-type peroxidase C-terminal" evidence="6">
    <location>
        <begin position="128"/>
        <end position="284"/>
    </location>
</feature>
<dbReference type="EMBL" id="QPID01000009">
    <property type="protein sequence ID" value="RCU45729.1"/>
    <property type="molecule type" value="Genomic_DNA"/>
</dbReference>
<evidence type="ECO:0000256" key="3">
    <source>
        <dbReference type="ARBA" id="ARBA00022723"/>
    </source>
</evidence>
<keyword evidence="4" id="KW-0560">Oxidoreductase</keyword>
<keyword evidence="3" id="KW-0479">Metal-binding</keyword>
<reference evidence="7 8" key="1">
    <citation type="submission" date="2018-07" db="EMBL/GenBank/DDBJ databases">
        <title>Corallincola holothuriorum sp. nov., a new facultative anaerobe isolated from sea cucumber Apostichopus japonicus.</title>
        <authorList>
            <person name="Xia H."/>
        </authorList>
    </citation>
    <scope>NUCLEOTIDE SEQUENCE [LARGE SCALE GENOMIC DNA]</scope>
    <source>
        <strain evidence="7 8">C4</strain>
    </source>
</reference>
<name>A0A368N8X6_9GAMM</name>
<dbReference type="GO" id="GO:0004601">
    <property type="term" value="F:peroxidase activity"/>
    <property type="evidence" value="ECO:0007669"/>
    <property type="project" value="UniProtKB-KW"/>
</dbReference>
<dbReference type="GO" id="GO:0020037">
    <property type="term" value="F:heme binding"/>
    <property type="evidence" value="ECO:0007669"/>
    <property type="project" value="InterPro"/>
</dbReference>